<dbReference type="Proteomes" id="UP000614469">
    <property type="component" value="Unassembled WGS sequence"/>
</dbReference>
<accession>A0A8J6NJ92</accession>
<dbReference type="AlphaFoldDB" id="A0A8J6NJ92"/>
<sequence>MKIDSVKKSLDTKMGLDSISMPELKDGITECFILTNRNFLRRRMGEKSPTSEMDKLTRDLAAQVYAENNISESYLSMSDLRKACSILDNQLGFETNPELAQHHQEIIGKLFNLASL</sequence>
<comment type="caution">
    <text evidence="1">The sequence shown here is derived from an EMBL/GenBank/DDBJ whole genome shotgun (WGS) entry which is preliminary data.</text>
</comment>
<name>A0A8J6NJ92_9CHLR</name>
<gene>
    <name evidence="1" type="ORF">H8E29_06095</name>
</gene>
<reference evidence="1 2" key="1">
    <citation type="submission" date="2020-08" db="EMBL/GenBank/DDBJ databases">
        <title>Bridging the membrane lipid divide: bacteria of the FCB group superphylum have the potential to synthesize archaeal ether lipids.</title>
        <authorList>
            <person name="Villanueva L."/>
            <person name="Von Meijenfeldt F.A.B."/>
            <person name="Westbye A.B."/>
            <person name="Yadav S."/>
            <person name="Hopmans E.C."/>
            <person name="Dutilh B.E."/>
            <person name="Sinninghe Damste J.S."/>
        </authorList>
    </citation>
    <scope>NUCLEOTIDE SEQUENCE [LARGE SCALE GENOMIC DNA]</scope>
    <source>
        <strain evidence="1">NIOZ-UU36</strain>
    </source>
</reference>
<organism evidence="1 2">
    <name type="scientific">Candidatus Desulfolinea nitratireducens</name>
    <dbReference type="NCBI Taxonomy" id="2841698"/>
    <lineage>
        <taxon>Bacteria</taxon>
        <taxon>Bacillati</taxon>
        <taxon>Chloroflexota</taxon>
        <taxon>Anaerolineae</taxon>
        <taxon>Anaerolineales</taxon>
        <taxon>Anaerolineales incertae sedis</taxon>
        <taxon>Candidatus Desulfolinea</taxon>
    </lineage>
</organism>
<evidence type="ECO:0000313" key="2">
    <source>
        <dbReference type="Proteomes" id="UP000614469"/>
    </source>
</evidence>
<dbReference type="EMBL" id="JACNJN010000080">
    <property type="protein sequence ID" value="MBC8334817.1"/>
    <property type="molecule type" value="Genomic_DNA"/>
</dbReference>
<evidence type="ECO:0000313" key="1">
    <source>
        <dbReference type="EMBL" id="MBC8334817.1"/>
    </source>
</evidence>
<protein>
    <submittedName>
        <fullName evidence="1">Uncharacterized protein</fullName>
    </submittedName>
</protein>
<proteinExistence type="predicted"/>